<sequence>MSGKDDENDDFAIALRAAIQARGLSLERLRYHLLHRGHELSVATISYWQSGRSRPERTASLAALSALESILELEHGALSGKLPARRRQTGPGIAIRPEFAFRCYGPAVEDEVARMGLSWDSGVHRVAVHDRVEIGPDAAQTRHTVREVLVGEREGADRYPLVYRASPDSPVRVQTLRHCQVGRSTYLADEGIVVAELLLDRPVPVGEAMFIEHSLNWTSTGRDDSSVARGFVRSVHSAHTEVSFHASCLPLSAERFTVVDGSQQIEPVVISGHSLHTLVLDFGPGIYGLRWTW</sequence>
<dbReference type="Proteomes" id="UP000008495">
    <property type="component" value="Unassembled WGS sequence"/>
</dbReference>
<comment type="caution">
    <text evidence="1">The sequence shown here is derived from an EMBL/GenBank/DDBJ whole genome shotgun (WGS) entry which is preliminary data.</text>
</comment>
<accession>K6V3V8</accession>
<dbReference type="eggNOG" id="ENOG50309MX">
    <property type="taxonomic scope" value="Bacteria"/>
</dbReference>
<gene>
    <name evidence="1" type="ORF">AUCHE_03_00200</name>
</gene>
<dbReference type="EMBL" id="BAGZ01000003">
    <property type="protein sequence ID" value="GAB76803.1"/>
    <property type="molecule type" value="Genomic_DNA"/>
</dbReference>
<dbReference type="OrthoDB" id="3690688at2"/>
<name>K6V3V8_9MICO</name>
<dbReference type="AlphaFoldDB" id="K6V3V8"/>
<keyword evidence="2" id="KW-1185">Reference proteome</keyword>
<reference evidence="1 2" key="1">
    <citation type="submission" date="2012-08" db="EMBL/GenBank/DDBJ databases">
        <title>Whole genome shotgun sequence of Austwickia chelonae NBRC 105200.</title>
        <authorList>
            <person name="Yoshida I."/>
            <person name="Hosoyama A."/>
            <person name="Tsuchikane K."/>
            <person name="Katsumata H."/>
            <person name="Ando Y."/>
            <person name="Ohji S."/>
            <person name="Hamada M."/>
            <person name="Tamura T."/>
            <person name="Yamazoe A."/>
            <person name="Yamazaki S."/>
            <person name="Fujita N."/>
        </authorList>
    </citation>
    <scope>NUCLEOTIDE SEQUENCE [LARGE SCALE GENOMIC DNA]</scope>
    <source>
        <strain evidence="1 2">NBRC 105200</strain>
    </source>
</reference>
<proteinExistence type="predicted"/>
<organism evidence="1 2">
    <name type="scientific">Austwickia chelonae NBRC 105200</name>
    <dbReference type="NCBI Taxonomy" id="1184607"/>
    <lineage>
        <taxon>Bacteria</taxon>
        <taxon>Bacillati</taxon>
        <taxon>Actinomycetota</taxon>
        <taxon>Actinomycetes</taxon>
        <taxon>Micrococcales</taxon>
        <taxon>Dermatophilaceae</taxon>
        <taxon>Austwickia</taxon>
    </lineage>
</organism>
<dbReference type="STRING" id="100225.SAMN05421595_1937"/>
<evidence type="ECO:0000313" key="1">
    <source>
        <dbReference type="EMBL" id="GAB76803.1"/>
    </source>
</evidence>
<protein>
    <submittedName>
        <fullName evidence="1">Uncharacterized protein</fullName>
    </submittedName>
</protein>
<evidence type="ECO:0000313" key="2">
    <source>
        <dbReference type="Proteomes" id="UP000008495"/>
    </source>
</evidence>
<dbReference type="RefSeq" id="WP_006501554.1">
    <property type="nucleotide sequence ID" value="NZ_BAGZ01000003.1"/>
</dbReference>